<dbReference type="Pfam" id="PF01471">
    <property type="entry name" value="PG_binding_1"/>
    <property type="match status" value="1"/>
</dbReference>
<dbReference type="PANTHER" id="PTHR41533:SF2">
    <property type="entry name" value="BLR7131 PROTEIN"/>
    <property type="match status" value="1"/>
</dbReference>
<evidence type="ECO:0000256" key="2">
    <source>
        <dbReference type="ARBA" id="ARBA00005992"/>
    </source>
</evidence>
<dbReference type="InterPro" id="IPR036365">
    <property type="entry name" value="PGBD-like_sf"/>
</dbReference>
<dbReference type="AlphaFoldDB" id="A0A385SNL4"/>
<sequence>MRLEGLIYMYSSIRSFKKLNAHRLLTLTLLSAIFYSCSQHVAQVSVPVPAKADTTAVATLAPGKPVLLDSVVFGKSLNKEQAKAQQFYRQHSFQSQWLLDNQPSPLYATVVAALSDAGKFGLNPADYDLEGIQESVKLLYGDKAVKPQTLIALDRHITEMLFNYTTHLSVGKITEASGGRSIWKPSPRLDRNLDLELIGKAQTPDGLLAAIQQLQPTQEQYGKLQRALAYYRALEKNTPSSPLEITKGVKIKPDDHHNLITAVRKKLSLTDMKVYPVAFDSASCAFDSTRYDAGLVEAVKAFQSKHGLEADGILGERTLRFLNQSFKEKADLIALNMERLRWSREKYGDNYIQVNVPAYTLTVYENHKPAMDMRVIVGAVDKPTPIFNDAMGHIVFSPTWTVPTSIIREEIIPRLKSDSSYYVNKNYAFYKDEIAIDPTTETWDDSANPYKYRIVQQPGPDNSLGRVKFLLTNTMSVYLHDTPNHRLFTKDYRALSHGCVRLDEPARFAAYLMRDQTGWDLERIKKAMNDSIPATVRLKKRYDVYIDYITVWVDENDSVNFREDIYGHDRRQLQLLFPKEKEKAKMGGDVAGL</sequence>
<dbReference type="InterPro" id="IPR038063">
    <property type="entry name" value="Transpep_catalytic_dom"/>
</dbReference>
<dbReference type="Gene3D" id="1.10.101.10">
    <property type="entry name" value="PGBD-like superfamily/PGBD"/>
    <property type="match status" value="1"/>
</dbReference>
<evidence type="ECO:0000256" key="4">
    <source>
        <dbReference type="ARBA" id="ARBA00022960"/>
    </source>
</evidence>
<evidence type="ECO:0000256" key="3">
    <source>
        <dbReference type="ARBA" id="ARBA00022679"/>
    </source>
</evidence>
<dbReference type="Pfam" id="PF03734">
    <property type="entry name" value="YkuD"/>
    <property type="match status" value="1"/>
</dbReference>
<gene>
    <name evidence="9" type="ORF">D4L85_19215</name>
</gene>
<dbReference type="InterPro" id="IPR045380">
    <property type="entry name" value="LD_TPept_scaffold_dom"/>
</dbReference>
<dbReference type="GO" id="GO:0009252">
    <property type="term" value="P:peptidoglycan biosynthetic process"/>
    <property type="evidence" value="ECO:0007669"/>
    <property type="project" value="UniProtKB-UniPathway"/>
</dbReference>
<comment type="similarity">
    <text evidence="2">Belongs to the YkuD family.</text>
</comment>
<dbReference type="InterPro" id="IPR002477">
    <property type="entry name" value="Peptidoglycan-bd-like"/>
</dbReference>
<dbReference type="EMBL" id="CP032382">
    <property type="protein sequence ID" value="AYB32574.1"/>
    <property type="molecule type" value="Genomic_DNA"/>
</dbReference>
<dbReference type="InterPro" id="IPR036366">
    <property type="entry name" value="PGBDSf"/>
</dbReference>
<dbReference type="SUPFAM" id="SSF141523">
    <property type="entry name" value="L,D-transpeptidase catalytic domain-like"/>
    <property type="match status" value="1"/>
</dbReference>
<reference evidence="10" key="1">
    <citation type="submission" date="2018-09" db="EMBL/GenBank/DDBJ databases">
        <title>Chryseolinea sp. KIS68-18 isolated from soil.</title>
        <authorList>
            <person name="Weon H.-Y."/>
            <person name="Kwon S.-W."/>
            <person name="Lee S.A."/>
        </authorList>
    </citation>
    <scope>NUCLEOTIDE SEQUENCE [LARGE SCALE GENOMIC DNA]</scope>
    <source>
        <strain evidence="10">KIS68-18</strain>
    </source>
</reference>
<dbReference type="Proteomes" id="UP000266183">
    <property type="component" value="Chromosome"/>
</dbReference>
<evidence type="ECO:0000256" key="1">
    <source>
        <dbReference type="ARBA" id="ARBA00004752"/>
    </source>
</evidence>
<feature type="domain" description="L,D-TPase catalytic" evidence="8">
    <location>
        <begin position="350"/>
        <end position="524"/>
    </location>
</feature>
<dbReference type="InterPro" id="IPR052905">
    <property type="entry name" value="LD-transpeptidase_YkuD-like"/>
</dbReference>
<organism evidence="9 10">
    <name type="scientific">Chryseolinea soli</name>
    <dbReference type="NCBI Taxonomy" id="2321403"/>
    <lineage>
        <taxon>Bacteria</taxon>
        <taxon>Pseudomonadati</taxon>
        <taxon>Bacteroidota</taxon>
        <taxon>Cytophagia</taxon>
        <taxon>Cytophagales</taxon>
        <taxon>Fulvivirgaceae</taxon>
        <taxon>Chryseolinea</taxon>
    </lineage>
</organism>
<protein>
    <recommendedName>
        <fullName evidence="8">L,D-TPase catalytic domain-containing protein</fullName>
    </recommendedName>
</protein>
<comment type="pathway">
    <text evidence="1 7">Cell wall biogenesis; peptidoglycan biosynthesis.</text>
</comment>
<feature type="active site" description="Nucleophile" evidence="7">
    <location>
        <position position="499"/>
    </location>
</feature>
<dbReference type="PROSITE" id="PS52029">
    <property type="entry name" value="LD_TPASE"/>
    <property type="match status" value="1"/>
</dbReference>
<dbReference type="Pfam" id="PF20142">
    <property type="entry name" value="Scaffold"/>
    <property type="match status" value="1"/>
</dbReference>
<feature type="active site" description="Proton donor/acceptor" evidence="7">
    <location>
        <position position="480"/>
    </location>
</feature>
<dbReference type="PANTHER" id="PTHR41533">
    <property type="entry name" value="L,D-TRANSPEPTIDASE HI_1667-RELATED"/>
    <property type="match status" value="1"/>
</dbReference>
<evidence type="ECO:0000256" key="6">
    <source>
        <dbReference type="ARBA" id="ARBA00023316"/>
    </source>
</evidence>
<keyword evidence="6 7" id="KW-0961">Cell wall biogenesis/degradation</keyword>
<keyword evidence="5 7" id="KW-0573">Peptidoglycan synthesis</keyword>
<proteinExistence type="inferred from homology"/>
<keyword evidence="3" id="KW-0808">Transferase</keyword>
<evidence type="ECO:0000313" key="9">
    <source>
        <dbReference type="EMBL" id="AYB32574.1"/>
    </source>
</evidence>
<dbReference type="UniPathway" id="UPA00219"/>
<dbReference type="GO" id="GO:0016740">
    <property type="term" value="F:transferase activity"/>
    <property type="evidence" value="ECO:0007669"/>
    <property type="project" value="UniProtKB-KW"/>
</dbReference>
<dbReference type="CDD" id="cd16913">
    <property type="entry name" value="YkuD_like"/>
    <property type="match status" value="1"/>
</dbReference>
<dbReference type="GO" id="GO:0008360">
    <property type="term" value="P:regulation of cell shape"/>
    <property type="evidence" value="ECO:0007669"/>
    <property type="project" value="UniProtKB-UniRule"/>
</dbReference>
<dbReference type="Gene3D" id="2.40.440.10">
    <property type="entry name" value="L,D-transpeptidase catalytic domain-like"/>
    <property type="match status" value="1"/>
</dbReference>
<accession>A0A385SNL4</accession>
<keyword evidence="10" id="KW-1185">Reference proteome</keyword>
<evidence type="ECO:0000259" key="8">
    <source>
        <dbReference type="PROSITE" id="PS52029"/>
    </source>
</evidence>
<dbReference type="KEGG" id="chk:D4L85_19215"/>
<name>A0A385SNL4_9BACT</name>
<dbReference type="GO" id="GO:0071555">
    <property type="term" value="P:cell wall organization"/>
    <property type="evidence" value="ECO:0007669"/>
    <property type="project" value="UniProtKB-UniRule"/>
</dbReference>
<dbReference type="GO" id="GO:0004180">
    <property type="term" value="F:carboxypeptidase activity"/>
    <property type="evidence" value="ECO:0007669"/>
    <property type="project" value="UniProtKB-ARBA"/>
</dbReference>
<dbReference type="SUPFAM" id="SSF47090">
    <property type="entry name" value="PGBD-like"/>
    <property type="match status" value="1"/>
</dbReference>
<evidence type="ECO:0000256" key="5">
    <source>
        <dbReference type="ARBA" id="ARBA00022984"/>
    </source>
</evidence>
<evidence type="ECO:0000256" key="7">
    <source>
        <dbReference type="PROSITE-ProRule" id="PRU01373"/>
    </source>
</evidence>
<evidence type="ECO:0000313" key="10">
    <source>
        <dbReference type="Proteomes" id="UP000266183"/>
    </source>
</evidence>
<keyword evidence="4 7" id="KW-0133">Cell shape</keyword>
<dbReference type="InterPro" id="IPR005490">
    <property type="entry name" value="LD_TPept_cat_dom"/>
</dbReference>